<dbReference type="Pfam" id="PF13649">
    <property type="entry name" value="Methyltransf_25"/>
    <property type="match status" value="1"/>
</dbReference>
<dbReference type="CDD" id="cd02440">
    <property type="entry name" value="AdoMet_MTases"/>
    <property type="match status" value="2"/>
</dbReference>
<dbReference type="InterPro" id="IPR029063">
    <property type="entry name" value="SAM-dependent_MTases_sf"/>
</dbReference>
<protein>
    <submittedName>
        <fullName evidence="5">Ubiquinone/menaquinone biosynthesis C-methylase UbiE</fullName>
    </submittedName>
</protein>
<evidence type="ECO:0000256" key="2">
    <source>
        <dbReference type="ARBA" id="ARBA00022679"/>
    </source>
</evidence>
<evidence type="ECO:0000256" key="3">
    <source>
        <dbReference type="ARBA" id="ARBA00022691"/>
    </source>
</evidence>
<dbReference type="PANTHER" id="PTHR43464">
    <property type="entry name" value="METHYLTRANSFERASE"/>
    <property type="match status" value="1"/>
</dbReference>
<evidence type="ECO:0000313" key="6">
    <source>
        <dbReference type="Proteomes" id="UP000294257"/>
    </source>
</evidence>
<proteinExistence type="predicted"/>
<dbReference type="Pfam" id="PF13489">
    <property type="entry name" value="Methyltransf_23"/>
    <property type="match status" value="1"/>
</dbReference>
<dbReference type="Proteomes" id="UP000294257">
    <property type="component" value="Unassembled WGS sequence"/>
</dbReference>
<organism evidence="5 6">
    <name type="scientific">Herbihabitans rhizosphaerae</name>
    <dbReference type="NCBI Taxonomy" id="1872711"/>
    <lineage>
        <taxon>Bacteria</taxon>
        <taxon>Bacillati</taxon>
        <taxon>Actinomycetota</taxon>
        <taxon>Actinomycetes</taxon>
        <taxon>Pseudonocardiales</taxon>
        <taxon>Pseudonocardiaceae</taxon>
        <taxon>Herbihabitans</taxon>
    </lineage>
</organism>
<keyword evidence="5" id="KW-0830">Ubiquinone</keyword>
<dbReference type="AlphaFoldDB" id="A0A4V2ETE2"/>
<dbReference type="EMBL" id="SGWQ01000003">
    <property type="protein sequence ID" value="RZS40763.1"/>
    <property type="molecule type" value="Genomic_DNA"/>
</dbReference>
<dbReference type="OrthoDB" id="9801363at2"/>
<comment type="caution">
    <text evidence="5">The sequence shown here is derived from an EMBL/GenBank/DDBJ whole genome shotgun (WGS) entry which is preliminary data.</text>
</comment>
<accession>A0A4V2ETE2</accession>
<reference evidence="5 6" key="1">
    <citation type="submission" date="2019-02" db="EMBL/GenBank/DDBJ databases">
        <title>Genomic Encyclopedia of Type Strains, Phase IV (KMG-IV): sequencing the most valuable type-strain genomes for metagenomic binning, comparative biology and taxonomic classification.</title>
        <authorList>
            <person name="Goeker M."/>
        </authorList>
    </citation>
    <scope>NUCLEOTIDE SEQUENCE [LARGE SCALE GENOMIC DNA]</scope>
    <source>
        <strain evidence="5 6">DSM 101727</strain>
    </source>
</reference>
<evidence type="ECO:0000313" key="5">
    <source>
        <dbReference type="EMBL" id="RZS40763.1"/>
    </source>
</evidence>
<dbReference type="RefSeq" id="WP_130343775.1">
    <property type="nucleotide sequence ID" value="NZ_SGWQ01000003.1"/>
</dbReference>
<sequence>MCSPGPVRAEDRRLPPGGRATLERMREVVLDYLDVTPRVIDLGCGTGWLTVWLHENFGSRYTTGVDVDPELIEAAGLRYADFEGVDFAGLSALDALPDTGADLIVRGGSVSPDGVYSSVAKVISGRDGLFVDLVYQYDIAPRPEPRAAAGRLRDYEQGGLVLRHWERHDSATDEPEALAEPDADRRHPAVAVLDTAGPLAKSAPRRDAKAGMPPTVDQVLVFAETWSAPIDRLPLIEIDAMSPVRRASYFGVPIPAPGGRSAVIEACQLLLELGASQDGMLLDVGCRDGHSSLIAAQYFPFTVGIDVQPAVIGAARRMAELTSSTANFSVEDPQNTEREAGSVEAALLTATLEIHADPQALLHELHRVLVDDGLVIEFLFDYGDPDAVSEQLRATVSPYFTPARLSDKIAMFERAGFELVYAERKEPPGISATRRDELTRALVDAELRRNPAITNADRDVLAGLVAEAVHPPDLDGGNPHMFLAAFRKARNQG</sequence>
<dbReference type="PANTHER" id="PTHR43464:SF19">
    <property type="entry name" value="UBIQUINONE BIOSYNTHESIS O-METHYLTRANSFERASE, MITOCHONDRIAL"/>
    <property type="match status" value="1"/>
</dbReference>
<keyword evidence="6" id="KW-1185">Reference proteome</keyword>
<name>A0A4V2ETE2_9PSEU</name>
<keyword evidence="1 5" id="KW-0489">Methyltransferase</keyword>
<keyword evidence="3" id="KW-0949">S-adenosyl-L-methionine</keyword>
<keyword evidence="2" id="KW-0808">Transferase</keyword>
<feature type="domain" description="Methyltransferase" evidence="4">
    <location>
        <begin position="39"/>
        <end position="104"/>
    </location>
</feature>
<evidence type="ECO:0000259" key="4">
    <source>
        <dbReference type="Pfam" id="PF13649"/>
    </source>
</evidence>
<dbReference type="GO" id="GO:0032259">
    <property type="term" value="P:methylation"/>
    <property type="evidence" value="ECO:0007669"/>
    <property type="project" value="UniProtKB-KW"/>
</dbReference>
<dbReference type="GO" id="GO:0008168">
    <property type="term" value="F:methyltransferase activity"/>
    <property type="evidence" value="ECO:0007669"/>
    <property type="project" value="UniProtKB-KW"/>
</dbReference>
<dbReference type="InterPro" id="IPR041698">
    <property type="entry name" value="Methyltransf_25"/>
</dbReference>
<evidence type="ECO:0000256" key="1">
    <source>
        <dbReference type="ARBA" id="ARBA00022603"/>
    </source>
</evidence>
<dbReference type="SUPFAM" id="SSF53335">
    <property type="entry name" value="S-adenosyl-L-methionine-dependent methyltransferases"/>
    <property type="match status" value="2"/>
</dbReference>
<gene>
    <name evidence="5" type="ORF">EV193_10376</name>
</gene>
<dbReference type="Gene3D" id="3.40.50.150">
    <property type="entry name" value="Vaccinia Virus protein VP39"/>
    <property type="match status" value="2"/>
</dbReference>